<dbReference type="KEGG" id="msm:MSMEG_6166"/>
<dbReference type="STRING" id="246196.MSMEG_6166"/>
<gene>
    <name evidence="2" type="ordered locus">MSMEG_6166</name>
</gene>
<reference evidence="2 3" key="1">
    <citation type="submission" date="2006-10" db="EMBL/GenBank/DDBJ databases">
        <authorList>
            <person name="Fleischmann R.D."/>
            <person name="Dodson R.J."/>
            <person name="Haft D.H."/>
            <person name="Merkel J.S."/>
            <person name="Nelson W.C."/>
            <person name="Fraser C.M."/>
        </authorList>
    </citation>
    <scope>NUCLEOTIDE SEQUENCE [LARGE SCALE GENOMIC DNA]</scope>
    <source>
        <strain evidence="3">ATCC 700084 / mc(2)155</strain>
    </source>
</reference>
<protein>
    <submittedName>
        <fullName evidence="2">Uncharacterized protein</fullName>
    </submittedName>
</protein>
<feature type="compositionally biased region" description="Basic and acidic residues" evidence="1">
    <location>
        <begin position="118"/>
        <end position="128"/>
    </location>
</feature>
<dbReference type="Proteomes" id="UP000000757">
    <property type="component" value="Chromosome"/>
</dbReference>
<sequence length="147" mass="16598">MKSLREIARNVAEASHSRNVSPHRAGTRGCPGRTDVPAPQRDGHLDREHHIEILDPARRDTAAHPAGDLPGLFTRRRGPGRHDIRRRQCRQIGSRLGPVPRHHRGTEIGETACEDQECGDHRDRDDTGHATLVRRQVPGPMPPRQRW</sequence>
<dbReference type="EMBL" id="CP000480">
    <property type="protein sequence ID" value="ABK73442.1"/>
    <property type="molecule type" value="Genomic_DNA"/>
</dbReference>
<proteinExistence type="predicted"/>
<organism evidence="2 3">
    <name type="scientific">Mycolicibacterium smegmatis (strain ATCC 700084 / mc(2)155)</name>
    <name type="common">Mycobacterium smegmatis</name>
    <dbReference type="NCBI Taxonomy" id="246196"/>
    <lineage>
        <taxon>Bacteria</taxon>
        <taxon>Bacillati</taxon>
        <taxon>Actinomycetota</taxon>
        <taxon>Actinomycetes</taxon>
        <taxon>Mycobacteriales</taxon>
        <taxon>Mycobacteriaceae</taxon>
        <taxon>Mycolicibacterium</taxon>
    </lineage>
</organism>
<keyword evidence="3" id="KW-1185">Reference proteome</keyword>
<accession>A0R5E6</accession>
<name>A0R5E6_MYCS2</name>
<feature type="region of interest" description="Disordered" evidence="1">
    <location>
        <begin position="1"/>
        <end position="147"/>
    </location>
</feature>
<evidence type="ECO:0000313" key="3">
    <source>
        <dbReference type="Proteomes" id="UP000000757"/>
    </source>
</evidence>
<evidence type="ECO:0000313" key="2">
    <source>
        <dbReference type="EMBL" id="ABK73442.1"/>
    </source>
</evidence>
<feature type="compositionally biased region" description="Basic residues" evidence="1">
    <location>
        <begin position="74"/>
        <end position="89"/>
    </location>
</feature>
<feature type="compositionally biased region" description="Basic and acidic residues" evidence="1">
    <location>
        <begin position="41"/>
        <end position="62"/>
    </location>
</feature>
<dbReference type="AlphaFoldDB" id="A0R5E6"/>
<evidence type="ECO:0000256" key="1">
    <source>
        <dbReference type="SAM" id="MobiDB-lite"/>
    </source>
</evidence>